<dbReference type="Gene3D" id="1.20.1250.20">
    <property type="entry name" value="MFS general substrate transporter like domains"/>
    <property type="match status" value="2"/>
</dbReference>
<dbReference type="EMBL" id="CP025334">
    <property type="protein sequence ID" value="AZT95580.1"/>
    <property type="molecule type" value="Genomic_DNA"/>
</dbReference>
<evidence type="ECO:0000256" key="4">
    <source>
        <dbReference type="ARBA" id="ARBA00022989"/>
    </source>
</evidence>
<dbReference type="Pfam" id="PF07690">
    <property type="entry name" value="MFS_1"/>
    <property type="match status" value="1"/>
</dbReference>
<proteinExistence type="predicted"/>
<dbReference type="InterPro" id="IPR020846">
    <property type="entry name" value="MFS_dom"/>
</dbReference>
<dbReference type="NCBIfam" id="NF033135">
    <property type="entry name" value="cmx_cmrA"/>
    <property type="match status" value="1"/>
</dbReference>
<dbReference type="SUPFAM" id="SSF103473">
    <property type="entry name" value="MFS general substrate transporter"/>
    <property type="match status" value="1"/>
</dbReference>
<dbReference type="InterPro" id="IPR050189">
    <property type="entry name" value="MFS_Efflux_Transporters"/>
</dbReference>
<feature type="region of interest" description="Disordered" evidence="6">
    <location>
        <begin position="1"/>
        <end position="22"/>
    </location>
</feature>
<feature type="transmembrane region" description="Helical" evidence="7">
    <location>
        <begin position="286"/>
        <end position="306"/>
    </location>
</feature>
<keyword evidence="4 7" id="KW-1133">Transmembrane helix</keyword>
<feature type="transmembrane region" description="Helical" evidence="7">
    <location>
        <begin position="251"/>
        <end position="274"/>
    </location>
</feature>
<name>A0A3Q8SX87_BREAU</name>
<feature type="transmembrane region" description="Helical" evidence="7">
    <location>
        <begin position="112"/>
        <end position="130"/>
    </location>
</feature>
<evidence type="ECO:0000313" key="8">
    <source>
        <dbReference type="EMBL" id="AZT95580.1"/>
    </source>
</evidence>
<keyword evidence="2" id="KW-1003">Cell membrane</keyword>
<keyword evidence="5 7" id="KW-0472">Membrane</keyword>
<keyword evidence="3 7" id="KW-0812">Transmembrane</keyword>
<feature type="transmembrane region" description="Helical" evidence="7">
    <location>
        <begin position="201"/>
        <end position="221"/>
    </location>
</feature>
<feature type="transmembrane region" description="Helical" evidence="7">
    <location>
        <begin position="171"/>
        <end position="195"/>
    </location>
</feature>
<evidence type="ECO:0000256" key="6">
    <source>
        <dbReference type="SAM" id="MobiDB-lite"/>
    </source>
</evidence>
<dbReference type="InterPro" id="IPR011701">
    <property type="entry name" value="MFS"/>
</dbReference>
<reference evidence="8 9" key="1">
    <citation type="submission" date="2017-12" db="EMBL/GenBank/DDBJ databases">
        <authorList>
            <person name="Levesque S."/>
        </authorList>
    </citation>
    <scope>NUCLEOTIDE SEQUENCE [LARGE SCALE GENOMIC DNA]</scope>
    <source>
        <strain evidence="8 9">SMQ-1420</strain>
    </source>
</reference>
<dbReference type="InterPro" id="IPR036259">
    <property type="entry name" value="MFS_trans_sf"/>
</dbReference>
<feature type="transmembrane region" description="Helical" evidence="7">
    <location>
        <begin position="81"/>
        <end position="105"/>
    </location>
</feature>
<dbReference type="PANTHER" id="PTHR43124:SF3">
    <property type="entry name" value="CHLORAMPHENICOL EFFLUX PUMP RV0191"/>
    <property type="match status" value="1"/>
</dbReference>
<feature type="transmembrane region" description="Helical" evidence="7">
    <location>
        <begin position="380"/>
        <end position="401"/>
    </location>
</feature>
<comment type="subcellular location">
    <subcellularLocation>
        <location evidence="1">Cell membrane</location>
        <topology evidence="1">Multi-pass membrane protein</topology>
    </subcellularLocation>
</comment>
<dbReference type="GO" id="GO:0022857">
    <property type="term" value="F:transmembrane transporter activity"/>
    <property type="evidence" value="ECO:0007669"/>
    <property type="project" value="InterPro"/>
</dbReference>
<dbReference type="PANTHER" id="PTHR43124">
    <property type="entry name" value="PURINE EFFLUX PUMP PBUE"/>
    <property type="match status" value="1"/>
</dbReference>
<sequence length="472" mass="48593">MHSCGAHSTSRPHGSLYRHRLTRTSRLNRKQPPVTTSTHARVRVPAQVYLLAAVIFCLGTSEFMIAGILEPISADLQVSIPQAGLLITGFAVGMIVGAPAMALLTLKLPRKATMIISIVAFSALHIVAALSPNYSILMVTRVLAAIACGGFWAVAAVHTTRIAPAEVHGRALASLVGGLTVANLIGVPVGTWVGTQFGWRATFWAVAIVTALAAVLIALTVRSATGERSGSSQHLPTLFKAEIQAFKGPRIWLALATTALFQASVFAAFSYFSPLLTQVAGISHDLVPGVLAAFGIGAFIGVVVGGRFADRNIFGNIVGSLIALAISLFALWLVAENGWAAIVMIVLVGASGFSIAGALNARVFQIATQAPTLAASVNTSAFNVGNAIGPALGAAVIALGWGFTAPVVVAIVLAVAALGVAAIAIRGERRFAADNVASASLDSVSLDSALLDTKPSGDDTKHSAIDASRCAD</sequence>
<dbReference type="GO" id="GO:0005886">
    <property type="term" value="C:plasma membrane"/>
    <property type="evidence" value="ECO:0007669"/>
    <property type="project" value="UniProtKB-SubCell"/>
</dbReference>
<evidence type="ECO:0000256" key="3">
    <source>
        <dbReference type="ARBA" id="ARBA00022692"/>
    </source>
</evidence>
<gene>
    <name evidence="8" type="ORF">CXR27_00110</name>
</gene>
<dbReference type="Proteomes" id="UP000282731">
    <property type="component" value="Chromosome"/>
</dbReference>
<feature type="transmembrane region" description="Helical" evidence="7">
    <location>
        <begin position="407"/>
        <end position="425"/>
    </location>
</feature>
<evidence type="ECO:0000313" key="9">
    <source>
        <dbReference type="Proteomes" id="UP000282731"/>
    </source>
</evidence>
<organism evidence="8 9">
    <name type="scientific">Brevibacterium aurantiacum</name>
    <dbReference type="NCBI Taxonomy" id="273384"/>
    <lineage>
        <taxon>Bacteria</taxon>
        <taxon>Bacillati</taxon>
        <taxon>Actinomycetota</taxon>
        <taxon>Actinomycetes</taxon>
        <taxon>Micrococcales</taxon>
        <taxon>Brevibacteriaceae</taxon>
        <taxon>Brevibacterium</taxon>
    </lineage>
</organism>
<protein>
    <submittedName>
        <fullName evidence="8">MFS transporter</fullName>
    </submittedName>
</protein>
<feature type="transmembrane region" description="Helical" evidence="7">
    <location>
        <begin position="313"/>
        <end position="333"/>
    </location>
</feature>
<evidence type="ECO:0000256" key="5">
    <source>
        <dbReference type="ARBA" id="ARBA00023136"/>
    </source>
</evidence>
<evidence type="ECO:0000256" key="7">
    <source>
        <dbReference type="SAM" id="Phobius"/>
    </source>
</evidence>
<accession>A0A3Q8SX87</accession>
<evidence type="ECO:0000256" key="1">
    <source>
        <dbReference type="ARBA" id="ARBA00004651"/>
    </source>
</evidence>
<dbReference type="PROSITE" id="PS50850">
    <property type="entry name" value="MFS"/>
    <property type="match status" value="1"/>
</dbReference>
<feature type="transmembrane region" description="Helical" evidence="7">
    <location>
        <begin position="136"/>
        <end position="159"/>
    </location>
</feature>
<feature type="transmembrane region" description="Helical" evidence="7">
    <location>
        <begin position="339"/>
        <end position="359"/>
    </location>
</feature>
<dbReference type="CDD" id="cd17324">
    <property type="entry name" value="MFS_NepI_like"/>
    <property type="match status" value="1"/>
</dbReference>
<feature type="transmembrane region" description="Helical" evidence="7">
    <location>
        <begin position="48"/>
        <end position="69"/>
    </location>
</feature>
<evidence type="ECO:0000256" key="2">
    <source>
        <dbReference type="ARBA" id="ARBA00022475"/>
    </source>
</evidence>
<dbReference type="AlphaFoldDB" id="A0A3Q8SX87"/>
<reference evidence="8 9" key="2">
    <citation type="submission" date="2019-01" db="EMBL/GenBank/DDBJ databases">
        <title>Comparative genomic analysis of Brevibacterium aurantiacum sheds light on its evolution and its adaptation to smear-ripened cheeses.</title>
        <authorList>
            <person name="Moineau S."/>
        </authorList>
    </citation>
    <scope>NUCLEOTIDE SEQUENCE [LARGE SCALE GENOMIC DNA]</scope>
    <source>
        <strain evidence="8 9">SMQ-1420</strain>
    </source>
</reference>
<feature type="compositionally biased region" description="Polar residues" evidence="6">
    <location>
        <begin position="1"/>
        <end position="12"/>
    </location>
</feature>